<feature type="domain" description="DinB-like" evidence="1">
    <location>
        <begin position="13"/>
        <end position="169"/>
    </location>
</feature>
<dbReference type="EMBL" id="QXED01000002">
    <property type="protein sequence ID" value="RIV25555.1"/>
    <property type="molecule type" value="Genomic_DNA"/>
</dbReference>
<name>A0A418MFL5_9BACT</name>
<dbReference type="RefSeq" id="WP_119667435.1">
    <property type="nucleotide sequence ID" value="NZ_QXED01000002.1"/>
</dbReference>
<accession>A0A418MFL5</accession>
<dbReference type="Pfam" id="PF12867">
    <property type="entry name" value="DinB_2"/>
    <property type="match status" value="1"/>
</dbReference>
<keyword evidence="3" id="KW-1185">Reference proteome</keyword>
<gene>
    <name evidence="2" type="ORF">DYU11_09680</name>
</gene>
<comment type="caution">
    <text evidence="2">The sequence shown here is derived from an EMBL/GenBank/DDBJ whole genome shotgun (WGS) entry which is preliminary data.</text>
</comment>
<reference evidence="2 3" key="1">
    <citation type="submission" date="2018-08" db="EMBL/GenBank/DDBJ databases">
        <title>Fibrisoma montanum sp. nov., isolated from Danxia mountain soil.</title>
        <authorList>
            <person name="Huang Y."/>
        </authorList>
    </citation>
    <scope>NUCLEOTIDE SEQUENCE [LARGE SCALE GENOMIC DNA]</scope>
    <source>
        <strain evidence="2 3">HYT19</strain>
    </source>
</reference>
<evidence type="ECO:0000313" key="2">
    <source>
        <dbReference type="EMBL" id="RIV25555.1"/>
    </source>
</evidence>
<dbReference type="Gene3D" id="1.20.120.450">
    <property type="entry name" value="dinb family like domain"/>
    <property type="match status" value="1"/>
</dbReference>
<dbReference type="AlphaFoldDB" id="A0A418MFL5"/>
<sequence>MTNTHQLLQQVAVARRNYLTSLAGMDESQAQWKPAPDAWNAVEITEHLFWAEQGGILGMWKTLLSIRAGTVSFEGASPNGGLPVEDIIRRTWQEKEIVPPVAAPRMGGPLGFWASALAGLQSTLEAFGELLTDEDLLIQAHPHPISGPMTFGQRLEFLRFHIDRHRGQVERLNDSFAESISVLR</sequence>
<protein>
    <submittedName>
        <fullName evidence="2">DinB family protein</fullName>
    </submittedName>
</protein>
<dbReference type="SUPFAM" id="SSF109854">
    <property type="entry name" value="DinB/YfiT-like putative metalloenzymes"/>
    <property type="match status" value="1"/>
</dbReference>
<proteinExistence type="predicted"/>
<dbReference type="Proteomes" id="UP000283523">
    <property type="component" value="Unassembled WGS sequence"/>
</dbReference>
<evidence type="ECO:0000259" key="1">
    <source>
        <dbReference type="Pfam" id="PF12867"/>
    </source>
</evidence>
<evidence type="ECO:0000313" key="3">
    <source>
        <dbReference type="Proteomes" id="UP000283523"/>
    </source>
</evidence>
<dbReference type="OrthoDB" id="5464839at2"/>
<dbReference type="InterPro" id="IPR034660">
    <property type="entry name" value="DinB/YfiT-like"/>
</dbReference>
<organism evidence="2 3">
    <name type="scientific">Fibrisoma montanum</name>
    <dbReference type="NCBI Taxonomy" id="2305895"/>
    <lineage>
        <taxon>Bacteria</taxon>
        <taxon>Pseudomonadati</taxon>
        <taxon>Bacteroidota</taxon>
        <taxon>Cytophagia</taxon>
        <taxon>Cytophagales</taxon>
        <taxon>Spirosomataceae</taxon>
        <taxon>Fibrisoma</taxon>
    </lineage>
</organism>
<dbReference type="InterPro" id="IPR024775">
    <property type="entry name" value="DinB-like"/>
</dbReference>